<dbReference type="Gene3D" id="2.60.120.10">
    <property type="entry name" value="Jelly Rolls"/>
    <property type="match status" value="1"/>
</dbReference>
<dbReference type="Proteomes" id="UP000007113">
    <property type="component" value="Chromosome"/>
</dbReference>
<dbReference type="SMART" id="SM00419">
    <property type="entry name" value="HTH_CRP"/>
    <property type="match status" value="1"/>
</dbReference>
<dbReference type="RefSeq" id="WP_014266905.1">
    <property type="nucleotide sequence ID" value="NC_016631.1"/>
</dbReference>
<dbReference type="Pfam" id="PF13545">
    <property type="entry name" value="HTH_Crp_2"/>
    <property type="match status" value="1"/>
</dbReference>
<dbReference type="GO" id="GO:0005829">
    <property type="term" value="C:cytosol"/>
    <property type="evidence" value="ECO:0007669"/>
    <property type="project" value="TreeGrafter"/>
</dbReference>
<dbReference type="GO" id="GO:0003700">
    <property type="term" value="F:DNA-binding transcription factor activity"/>
    <property type="evidence" value="ECO:0007669"/>
    <property type="project" value="TreeGrafter"/>
</dbReference>
<dbReference type="InterPro" id="IPR012318">
    <property type="entry name" value="HTH_CRP"/>
</dbReference>
<sequence length="237" mass="26466">MSTVKFKNSLLENLDIEIIKRLRLRSITFELGHEIEFPANPIDNLFFLEEGMASMTTTFQDGSQVEVGMFGYEGVIGVSALMGTKRSLNRVYTQIAGHGYSCPIEVARREFSLGGSFQSHALRYVQTQLVQTAQSTGCNAKHDAEQRLARWLLLCADRVHSVTYKLSQDFLSHMLGSSRPTVSITAGILKEKGLIEYSRGTIHILDVAGLEKISCECYHIIKDHLDNCAQFDSGITR</sequence>
<dbReference type="PANTHER" id="PTHR24567:SF74">
    <property type="entry name" value="HTH-TYPE TRANSCRIPTIONAL REGULATOR ARCR"/>
    <property type="match status" value="1"/>
</dbReference>
<organism evidence="5 6">
    <name type="scientific">Granulicella mallensis (strain ATCC BAA-1857 / DSM 23137 / MP5ACTX8)</name>
    <dbReference type="NCBI Taxonomy" id="682795"/>
    <lineage>
        <taxon>Bacteria</taxon>
        <taxon>Pseudomonadati</taxon>
        <taxon>Acidobacteriota</taxon>
        <taxon>Terriglobia</taxon>
        <taxon>Terriglobales</taxon>
        <taxon>Acidobacteriaceae</taxon>
        <taxon>Granulicella</taxon>
    </lineage>
</organism>
<dbReference type="STRING" id="682795.AciX8_3747"/>
<gene>
    <name evidence="5" type="ordered locus">AciX8_3747</name>
</gene>
<feature type="domain" description="HTH crp-type" evidence="4">
    <location>
        <begin position="142"/>
        <end position="208"/>
    </location>
</feature>
<dbReference type="SUPFAM" id="SSF46785">
    <property type="entry name" value="Winged helix' DNA-binding domain"/>
    <property type="match status" value="1"/>
</dbReference>
<dbReference type="HOGENOM" id="CLU_077340_0_0_0"/>
<keyword evidence="1" id="KW-0805">Transcription regulation</keyword>
<evidence type="ECO:0000313" key="5">
    <source>
        <dbReference type="EMBL" id="AEU38032.1"/>
    </source>
</evidence>
<dbReference type="PANTHER" id="PTHR24567">
    <property type="entry name" value="CRP FAMILY TRANSCRIPTIONAL REGULATORY PROTEIN"/>
    <property type="match status" value="1"/>
</dbReference>
<evidence type="ECO:0000259" key="4">
    <source>
        <dbReference type="PROSITE" id="PS51063"/>
    </source>
</evidence>
<evidence type="ECO:0000313" key="6">
    <source>
        <dbReference type="Proteomes" id="UP000007113"/>
    </source>
</evidence>
<dbReference type="InterPro" id="IPR014710">
    <property type="entry name" value="RmlC-like_jellyroll"/>
</dbReference>
<dbReference type="AlphaFoldDB" id="G8P0E4"/>
<dbReference type="InterPro" id="IPR036390">
    <property type="entry name" value="WH_DNA-bd_sf"/>
</dbReference>
<evidence type="ECO:0000256" key="1">
    <source>
        <dbReference type="ARBA" id="ARBA00023015"/>
    </source>
</evidence>
<reference evidence="5 6" key="1">
    <citation type="submission" date="2011-11" db="EMBL/GenBank/DDBJ databases">
        <title>Complete sequence of Granulicella mallensis MP5ACTX8.</title>
        <authorList>
            <consortium name="US DOE Joint Genome Institute"/>
            <person name="Lucas S."/>
            <person name="Copeland A."/>
            <person name="Lapidus A."/>
            <person name="Cheng J.-F."/>
            <person name="Goodwin L."/>
            <person name="Pitluck S."/>
            <person name="Peters L."/>
            <person name="Lu M."/>
            <person name="Detter J.C."/>
            <person name="Han C."/>
            <person name="Tapia R."/>
            <person name="Land M."/>
            <person name="Hauser L."/>
            <person name="Kyrpides N."/>
            <person name="Ivanova N."/>
            <person name="Mikhailova N."/>
            <person name="Pagani I."/>
            <person name="Rawat S."/>
            <person name="Mannisto M."/>
            <person name="Haggblom M."/>
            <person name="Woyke T."/>
        </authorList>
    </citation>
    <scope>NUCLEOTIDE SEQUENCE [LARGE SCALE GENOMIC DNA]</scope>
    <source>
        <strain evidence="6">ATCC BAA-1857 / DSM 23137 / MP5ACTX8</strain>
    </source>
</reference>
<keyword evidence="2" id="KW-0238">DNA-binding</keyword>
<dbReference type="SUPFAM" id="SSF51206">
    <property type="entry name" value="cAMP-binding domain-like"/>
    <property type="match status" value="1"/>
</dbReference>
<dbReference type="EMBL" id="CP003130">
    <property type="protein sequence ID" value="AEU38032.1"/>
    <property type="molecule type" value="Genomic_DNA"/>
</dbReference>
<dbReference type="GO" id="GO:0003677">
    <property type="term" value="F:DNA binding"/>
    <property type="evidence" value="ECO:0007669"/>
    <property type="project" value="UniProtKB-KW"/>
</dbReference>
<keyword evidence="6" id="KW-1185">Reference proteome</keyword>
<accession>G8P0E4</accession>
<protein>
    <submittedName>
        <fullName evidence="5">Putative transcriptional regulator, Crp/Fnr family</fullName>
    </submittedName>
</protein>
<keyword evidence="3" id="KW-0804">Transcription</keyword>
<proteinExistence type="predicted"/>
<name>G8P0E4_GRAMM</name>
<dbReference type="PROSITE" id="PS51063">
    <property type="entry name" value="HTH_CRP_2"/>
    <property type="match status" value="1"/>
</dbReference>
<evidence type="ECO:0000256" key="3">
    <source>
        <dbReference type="ARBA" id="ARBA00023163"/>
    </source>
</evidence>
<dbReference type="eggNOG" id="COG0664">
    <property type="taxonomic scope" value="Bacteria"/>
</dbReference>
<dbReference type="KEGG" id="gma:AciX8_3747"/>
<dbReference type="InterPro" id="IPR018490">
    <property type="entry name" value="cNMP-bd_dom_sf"/>
</dbReference>
<dbReference type="OrthoDB" id="8969464at2"/>
<dbReference type="InterPro" id="IPR050397">
    <property type="entry name" value="Env_Response_Regulators"/>
</dbReference>
<evidence type="ECO:0000256" key="2">
    <source>
        <dbReference type="ARBA" id="ARBA00023125"/>
    </source>
</evidence>